<feature type="transmembrane region" description="Helical" evidence="2">
    <location>
        <begin position="170"/>
        <end position="190"/>
    </location>
</feature>
<keyword evidence="4" id="KW-1185">Reference proteome</keyword>
<dbReference type="Proteomes" id="UP000219338">
    <property type="component" value="Unassembled WGS sequence"/>
</dbReference>
<evidence type="ECO:0000313" key="3">
    <source>
        <dbReference type="EMBL" id="SJL03309.1"/>
    </source>
</evidence>
<dbReference type="AlphaFoldDB" id="A0A284R3L2"/>
<accession>A0A284R3L2</accession>
<evidence type="ECO:0000313" key="4">
    <source>
        <dbReference type="Proteomes" id="UP000219338"/>
    </source>
</evidence>
<feature type="compositionally biased region" description="Low complexity" evidence="1">
    <location>
        <begin position="550"/>
        <end position="567"/>
    </location>
</feature>
<dbReference type="OrthoDB" id="2960490at2759"/>
<evidence type="ECO:0000256" key="2">
    <source>
        <dbReference type="SAM" id="Phobius"/>
    </source>
</evidence>
<sequence>MVYCSGIPFATLFSLIITAVFNVFRPNSGISLSSLWLEGSSFQEDALAYGIAVHIDTIDGPLKPDVLDDSLAWVVTDMVDTIVETVAPGPKEIQSVVEPVSFASTALSVVRTPPNGKTVPKDVRVAPTLGMVTTIPQTPRPSGTSIAFASRQTPFLVARSNPQDRFFDKLVIPVFLGLAIAMSVLVLLSLDSGVPPAVLNFLLLFFRALREEAAIEEVVGVVSLVWRLLFQDEVSEANVPTAEQEEQGADSSLGLDRQLTSNTASDNIAYGNDRLQTIIRRSIGSKLYVCWDREILSAVEDVVLNRDASVSTLTTVSRSASRDNLQDFASMAFFSSVNSDGEESAIETVSQAVSRTKLAEDPVNDSQAEATRMSALSVRPAISDLDVASLARTGTVVGQGTVELEGSRPSLSSSGHSETGNYLLSLPETYVPVRVDGFYALLQAVDAEVAEDGNTSLMHASASYSFNPVPCVATSGTSSEQAAVDDDAQSRTAVAPASSPSPIPVASRRRKASLVHPLQEGHTPVTARPSPSRNPVCPGKRAPRMGAKAPLVKPSVQPSPSVPPKSLRSSPPALKTQKQKEKSLSPRRLGHHTEGMVGTSPPRPSNPVLRSTSSGHSLEDGSFRTAARAAALPTRKGVPSPVRTGQPRRLESTSSRSSQPKHHTPSRFPVRAPRTRAQEESGSPASRARRCYGNTSFTLVPSHPSFITTDYREGKPDPVVFYTFSYGVGDGYVGLSQQFTVSQNLIIDWPDGVPVKTLVPGVLVPVTRWETYRDFVGFPYSGGMTYLHEDLARIRAN</sequence>
<feature type="transmembrane region" description="Helical" evidence="2">
    <location>
        <begin position="6"/>
        <end position="24"/>
    </location>
</feature>
<keyword evidence="2" id="KW-1133">Transmembrane helix</keyword>
<dbReference type="EMBL" id="FUEG01000004">
    <property type="protein sequence ID" value="SJL03309.1"/>
    <property type="molecule type" value="Genomic_DNA"/>
</dbReference>
<feature type="compositionally biased region" description="Low complexity" evidence="1">
    <location>
        <begin position="490"/>
        <end position="506"/>
    </location>
</feature>
<evidence type="ECO:0000256" key="1">
    <source>
        <dbReference type="SAM" id="MobiDB-lite"/>
    </source>
</evidence>
<feature type="region of interest" description="Disordered" evidence="1">
    <location>
        <begin position="475"/>
        <end position="689"/>
    </location>
</feature>
<gene>
    <name evidence="3" type="ORF">ARMOST_06662</name>
</gene>
<protein>
    <submittedName>
        <fullName evidence="3">Uncharacterized protein</fullName>
    </submittedName>
</protein>
<name>A0A284R3L2_ARMOS</name>
<keyword evidence="2" id="KW-0812">Transmembrane</keyword>
<organism evidence="3 4">
    <name type="scientific">Armillaria ostoyae</name>
    <name type="common">Armillaria root rot fungus</name>
    <dbReference type="NCBI Taxonomy" id="47428"/>
    <lineage>
        <taxon>Eukaryota</taxon>
        <taxon>Fungi</taxon>
        <taxon>Dikarya</taxon>
        <taxon>Basidiomycota</taxon>
        <taxon>Agaricomycotina</taxon>
        <taxon>Agaricomycetes</taxon>
        <taxon>Agaricomycetidae</taxon>
        <taxon>Agaricales</taxon>
        <taxon>Marasmiineae</taxon>
        <taxon>Physalacriaceae</taxon>
        <taxon>Armillaria</taxon>
    </lineage>
</organism>
<reference evidence="4" key="1">
    <citation type="journal article" date="2017" name="Nat. Ecol. Evol.">
        <title>Genome expansion and lineage-specific genetic innovations in the forest pathogenic fungi Armillaria.</title>
        <authorList>
            <person name="Sipos G."/>
            <person name="Prasanna A.N."/>
            <person name="Walter M.C."/>
            <person name="O'Connor E."/>
            <person name="Balint B."/>
            <person name="Krizsan K."/>
            <person name="Kiss B."/>
            <person name="Hess J."/>
            <person name="Varga T."/>
            <person name="Slot J."/>
            <person name="Riley R."/>
            <person name="Boka B."/>
            <person name="Rigling D."/>
            <person name="Barry K."/>
            <person name="Lee J."/>
            <person name="Mihaltcheva S."/>
            <person name="LaButti K."/>
            <person name="Lipzen A."/>
            <person name="Waldron R."/>
            <person name="Moloney N.M."/>
            <person name="Sperisen C."/>
            <person name="Kredics L."/>
            <person name="Vagvoelgyi C."/>
            <person name="Patrignani A."/>
            <person name="Fitzpatrick D."/>
            <person name="Nagy I."/>
            <person name="Doyle S."/>
            <person name="Anderson J.B."/>
            <person name="Grigoriev I.V."/>
            <person name="Gueldener U."/>
            <person name="Muensterkoetter M."/>
            <person name="Nagy L.G."/>
        </authorList>
    </citation>
    <scope>NUCLEOTIDE SEQUENCE [LARGE SCALE GENOMIC DNA]</scope>
    <source>
        <strain evidence="4">C18/9</strain>
    </source>
</reference>
<dbReference type="OMA" id="HPLQEGH"/>
<proteinExistence type="predicted"/>
<keyword evidence="2" id="KW-0472">Membrane</keyword>